<dbReference type="Gene3D" id="3.90.220.20">
    <property type="entry name" value="DNA methylase specificity domains"/>
    <property type="match status" value="2"/>
</dbReference>
<keyword evidence="3" id="KW-0255">Endonuclease</keyword>
<dbReference type="PANTHER" id="PTHR43140:SF1">
    <property type="entry name" value="TYPE I RESTRICTION ENZYME ECOKI SPECIFICITY SUBUNIT"/>
    <property type="match status" value="1"/>
</dbReference>
<evidence type="ECO:0000313" key="4">
    <source>
        <dbReference type="Proteomes" id="UP000050471"/>
    </source>
</evidence>
<dbReference type="Proteomes" id="UP000050471">
    <property type="component" value="Unassembled WGS sequence"/>
</dbReference>
<evidence type="ECO:0000256" key="2">
    <source>
        <dbReference type="ARBA" id="ARBA00023125"/>
    </source>
</evidence>
<keyword evidence="4" id="KW-1185">Reference proteome</keyword>
<keyword evidence="3" id="KW-0378">Hydrolase</keyword>
<dbReference type="OrthoDB" id="164285at2"/>
<evidence type="ECO:0000256" key="1">
    <source>
        <dbReference type="ARBA" id="ARBA00022747"/>
    </source>
</evidence>
<protein>
    <submittedName>
        <fullName evidence="3">Restriction endonuclease subunit S</fullName>
    </submittedName>
</protein>
<name>A0A0N8IC61_9RHOB</name>
<dbReference type="REBASE" id="146659">
    <property type="entry name" value="S1.Acr312ORF6460P"/>
</dbReference>
<dbReference type="InterPro" id="IPR051212">
    <property type="entry name" value="Type-I_RE_S_subunit"/>
</dbReference>
<keyword evidence="1" id="KW-0680">Restriction system</keyword>
<gene>
    <name evidence="3" type="ORF">AKJ29_06450</name>
</gene>
<sequence>MPVPPAEHQAKIIRHIEAAFSRIDRLTEEASRASHLLDRLDERLLAKAFQGELVPQDPDDEPAEALLERIREARAATPKPKRAHRKKTA</sequence>
<keyword evidence="3" id="KW-0540">Nuclease</keyword>
<dbReference type="STRING" id="154981.AKJ29_06450"/>
<dbReference type="PANTHER" id="PTHR43140">
    <property type="entry name" value="TYPE-1 RESTRICTION ENZYME ECOKI SPECIFICITY PROTEIN"/>
    <property type="match status" value="1"/>
</dbReference>
<dbReference type="InterPro" id="IPR044946">
    <property type="entry name" value="Restrct_endonuc_typeI_TRD_sf"/>
</dbReference>
<dbReference type="SUPFAM" id="SSF116734">
    <property type="entry name" value="DNA methylase specificity domain"/>
    <property type="match status" value="1"/>
</dbReference>
<accession>A0A0N8IC61</accession>
<dbReference type="GO" id="GO:0003677">
    <property type="term" value="F:DNA binding"/>
    <property type="evidence" value="ECO:0007669"/>
    <property type="project" value="UniProtKB-KW"/>
</dbReference>
<dbReference type="AlphaFoldDB" id="A0A0N8IC61"/>
<comment type="caution">
    <text evidence="3">The sequence shown here is derived from an EMBL/GenBank/DDBJ whole genome shotgun (WGS) entry which is preliminary data.</text>
</comment>
<organism evidence="3 4">
    <name type="scientific">Aliiroseovarius crassostreae</name>
    <dbReference type="NCBI Taxonomy" id="154981"/>
    <lineage>
        <taxon>Bacteria</taxon>
        <taxon>Pseudomonadati</taxon>
        <taxon>Pseudomonadota</taxon>
        <taxon>Alphaproteobacteria</taxon>
        <taxon>Rhodobacterales</taxon>
        <taxon>Paracoccaceae</taxon>
        <taxon>Aliiroseovarius</taxon>
    </lineage>
</organism>
<dbReference type="GO" id="GO:0009307">
    <property type="term" value="P:DNA restriction-modification system"/>
    <property type="evidence" value="ECO:0007669"/>
    <property type="project" value="UniProtKB-KW"/>
</dbReference>
<dbReference type="GO" id="GO:0004519">
    <property type="term" value="F:endonuclease activity"/>
    <property type="evidence" value="ECO:0007669"/>
    <property type="project" value="UniProtKB-KW"/>
</dbReference>
<evidence type="ECO:0000313" key="3">
    <source>
        <dbReference type="EMBL" id="KPN65011.1"/>
    </source>
</evidence>
<reference evidence="3 4" key="1">
    <citation type="submission" date="2015-09" db="EMBL/GenBank/DDBJ databases">
        <title>Draft genome sequence of Aliiroseovarius crassostreae CV919-312TSm, the causative agent of Roseovarius Oyster Disease (formerly Juvenile Oyster Disease).</title>
        <authorList>
            <person name="Kessner L."/>
            <person name="Spinard E."/>
            <person name="Nelson D."/>
        </authorList>
    </citation>
    <scope>NUCLEOTIDE SEQUENCE [LARGE SCALE GENOMIC DNA]</scope>
    <source>
        <strain evidence="3 4">CV919-312</strain>
    </source>
</reference>
<dbReference type="EMBL" id="LKBA01000001">
    <property type="protein sequence ID" value="KPN65011.1"/>
    <property type="molecule type" value="Genomic_DNA"/>
</dbReference>
<proteinExistence type="predicted"/>
<keyword evidence="2" id="KW-0238">DNA-binding</keyword>